<accession>A0A2P8PT63</accession>
<evidence type="ECO:0000313" key="4">
    <source>
        <dbReference type="Proteomes" id="UP000240429"/>
    </source>
</evidence>
<name>A0A2P8PT63_9ACTN</name>
<dbReference type="PANTHER" id="PTHR45527">
    <property type="entry name" value="NONRIBOSOMAL PEPTIDE SYNTHETASE"/>
    <property type="match status" value="1"/>
</dbReference>
<dbReference type="InterPro" id="IPR042099">
    <property type="entry name" value="ANL_N_sf"/>
</dbReference>
<protein>
    <submittedName>
        <fullName evidence="3">AMP-dependent synthetase</fullName>
    </submittedName>
</protein>
<dbReference type="OrthoDB" id="2472181at2"/>
<dbReference type="Pfam" id="PF00501">
    <property type="entry name" value="AMP-binding"/>
    <property type="match status" value="1"/>
</dbReference>
<feature type="domain" description="AMP-binding enzyme C-terminal" evidence="2">
    <location>
        <begin position="442"/>
        <end position="517"/>
    </location>
</feature>
<dbReference type="GO" id="GO:0031177">
    <property type="term" value="F:phosphopantetheine binding"/>
    <property type="evidence" value="ECO:0007669"/>
    <property type="project" value="TreeGrafter"/>
</dbReference>
<dbReference type="GO" id="GO:0044550">
    <property type="term" value="P:secondary metabolite biosynthetic process"/>
    <property type="evidence" value="ECO:0007669"/>
    <property type="project" value="TreeGrafter"/>
</dbReference>
<dbReference type="GO" id="GO:0043041">
    <property type="term" value="P:amino acid activation for nonribosomal peptide biosynthetic process"/>
    <property type="evidence" value="ECO:0007669"/>
    <property type="project" value="TreeGrafter"/>
</dbReference>
<dbReference type="InterPro" id="IPR020459">
    <property type="entry name" value="AMP-binding"/>
</dbReference>
<dbReference type="Proteomes" id="UP000240429">
    <property type="component" value="Unassembled WGS sequence"/>
</dbReference>
<dbReference type="PRINTS" id="PR00154">
    <property type="entry name" value="AMPBINDING"/>
</dbReference>
<keyword evidence="4" id="KW-1185">Reference proteome</keyword>
<dbReference type="InterPro" id="IPR025110">
    <property type="entry name" value="AMP-bd_C"/>
</dbReference>
<dbReference type="RefSeq" id="WP_107022496.1">
    <property type="nucleotide sequence ID" value="NZ_KZ679071.1"/>
</dbReference>
<sequence length="536" mass="58006">MSVNKKRPARVRNTVDNLYRHLMGACEATPDKPAVIELADTGDGVATTSYAQLRERAETYADALGDLGLDVGDRVVLESDTSASAIALYLACCRLGLPFVPVSPETPTKRLLSIIDSARPALYLQTERGGREGIPPEVGTARFGADGLTVTRAPQPRVRHRREVVPTDPAYIIFTSGTTGRPKGVVMSHRANTAFFRAVLELGLVAPDDRVATTSPLQFDFSLLDIGMALGAGAAVVAVPRDRLRWPRRFLGFLRDAGATQVHGVPSIWRPVLRTEPDALAELGLRGVLFCGEEFPLAELRRFQALSPATRIINCYGATESMACSFTDVPNPLPEDLERLSIGFAHPGAELMLADERGRPVTRPGVVGEMYLRGPSLFSGYWNDPDATRAALVPDPLNPASGQIVFRTGDLAHRGPDGEMYFRSRADSQVQIRGNRVELAEVQRRLMDFPGVAAAVAMVVPGSGADPVLCGFAVMERGIPEPGRRELRAHCAEALPDYMVPQELQVLEELPVTENGKVDRAVLAAGLTTPTSFRGR</sequence>
<organism evidence="3 4">
    <name type="scientific">Streptomyces dioscori</name>
    <dbReference type="NCBI Taxonomy" id="2109333"/>
    <lineage>
        <taxon>Bacteria</taxon>
        <taxon>Bacillati</taxon>
        <taxon>Actinomycetota</taxon>
        <taxon>Actinomycetes</taxon>
        <taxon>Kitasatosporales</taxon>
        <taxon>Streptomycetaceae</taxon>
        <taxon>Streptomyces</taxon>
        <taxon>Streptomyces aurantiacus group</taxon>
    </lineage>
</organism>
<dbReference type="InterPro" id="IPR000873">
    <property type="entry name" value="AMP-dep_synth/lig_dom"/>
</dbReference>
<gene>
    <name evidence="3" type="ORF">C6Y14_43655</name>
</gene>
<dbReference type="SUPFAM" id="SSF56801">
    <property type="entry name" value="Acetyl-CoA synthetase-like"/>
    <property type="match status" value="1"/>
</dbReference>
<evidence type="ECO:0000313" key="3">
    <source>
        <dbReference type="EMBL" id="PSM37179.1"/>
    </source>
</evidence>
<dbReference type="Gene3D" id="3.30.300.30">
    <property type="match status" value="1"/>
</dbReference>
<evidence type="ECO:0000259" key="1">
    <source>
        <dbReference type="Pfam" id="PF00501"/>
    </source>
</evidence>
<proteinExistence type="predicted"/>
<dbReference type="PANTHER" id="PTHR45527:SF1">
    <property type="entry name" value="FATTY ACID SYNTHASE"/>
    <property type="match status" value="1"/>
</dbReference>
<evidence type="ECO:0000259" key="2">
    <source>
        <dbReference type="Pfam" id="PF13193"/>
    </source>
</evidence>
<dbReference type="AlphaFoldDB" id="A0A2P8PT63"/>
<dbReference type="GO" id="GO:0005737">
    <property type="term" value="C:cytoplasm"/>
    <property type="evidence" value="ECO:0007669"/>
    <property type="project" value="TreeGrafter"/>
</dbReference>
<dbReference type="EMBL" id="PYBJ01000047">
    <property type="protein sequence ID" value="PSM37179.1"/>
    <property type="molecule type" value="Genomic_DNA"/>
</dbReference>
<dbReference type="Gene3D" id="3.40.50.12780">
    <property type="entry name" value="N-terminal domain of ligase-like"/>
    <property type="match status" value="1"/>
</dbReference>
<dbReference type="PROSITE" id="PS00455">
    <property type="entry name" value="AMP_BINDING"/>
    <property type="match status" value="1"/>
</dbReference>
<dbReference type="Pfam" id="PF13193">
    <property type="entry name" value="AMP-binding_C"/>
    <property type="match status" value="1"/>
</dbReference>
<comment type="caution">
    <text evidence="3">The sequence shown here is derived from an EMBL/GenBank/DDBJ whole genome shotgun (WGS) entry which is preliminary data.</text>
</comment>
<dbReference type="InterPro" id="IPR045851">
    <property type="entry name" value="AMP-bd_C_sf"/>
</dbReference>
<reference evidence="3 4" key="1">
    <citation type="submission" date="2018-03" db="EMBL/GenBank/DDBJ databases">
        <title>Streptomyces dioscori sp. nov., a novel endophytic actinobacterium isolated from bulbil of Dioscorea bulbifera L.</title>
        <authorList>
            <person name="Zhikuan W."/>
        </authorList>
    </citation>
    <scope>NUCLEOTIDE SEQUENCE [LARGE SCALE GENOMIC DNA]</scope>
    <source>
        <strain evidence="3 4">A217</strain>
    </source>
</reference>
<dbReference type="InterPro" id="IPR020845">
    <property type="entry name" value="AMP-binding_CS"/>
</dbReference>
<feature type="domain" description="AMP-dependent synthetase/ligase" evidence="1">
    <location>
        <begin position="26"/>
        <end position="382"/>
    </location>
</feature>